<dbReference type="Pfam" id="PF22924">
    <property type="entry name" value="ACOX_C_alpha1"/>
    <property type="match status" value="1"/>
</dbReference>
<protein>
    <recommendedName>
        <fullName evidence="11">Acyl-coenzyme A oxidase</fullName>
    </recommendedName>
</protein>
<feature type="domain" description="Acyl-coenzyme A oxidase N-terminal" evidence="15">
    <location>
        <begin position="13"/>
        <end position="126"/>
    </location>
</feature>
<dbReference type="InterPro" id="IPR002655">
    <property type="entry name" value="Acyl-CoA_oxidase_C"/>
</dbReference>
<accession>A0A2B7Y7N3</accession>
<keyword evidence="10" id="KW-0576">Peroxisome</keyword>
<dbReference type="AlphaFoldDB" id="A0A2B7Y7N3"/>
<evidence type="ECO:0000256" key="9">
    <source>
        <dbReference type="ARBA" id="ARBA00023098"/>
    </source>
</evidence>
<keyword evidence="18" id="KW-1185">Reference proteome</keyword>
<dbReference type="InterPro" id="IPR037069">
    <property type="entry name" value="AcylCoA_DH/ox_N_sf"/>
</dbReference>
<dbReference type="GO" id="GO:0071949">
    <property type="term" value="F:FAD binding"/>
    <property type="evidence" value="ECO:0007669"/>
    <property type="project" value="InterPro"/>
</dbReference>
<evidence type="ECO:0000256" key="5">
    <source>
        <dbReference type="ARBA" id="ARBA00022630"/>
    </source>
</evidence>
<dbReference type="GO" id="GO:0003997">
    <property type="term" value="F:acyl-CoA oxidase activity"/>
    <property type="evidence" value="ECO:0007669"/>
    <property type="project" value="UniProtKB-EC"/>
</dbReference>
<dbReference type="Pfam" id="PF01756">
    <property type="entry name" value="ACOX"/>
    <property type="match status" value="1"/>
</dbReference>
<dbReference type="InterPro" id="IPR055060">
    <property type="entry name" value="ACOX_C_alpha1"/>
</dbReference>
<proteinExistence type="inferred from homology"/>
<gene>
    <name evidence="17" type="ORF">AJ80_03662</name>
</gene>
<keyword evidence="5 11" id="KW-0285">Flavoprotein</keyword>
<evidence type="ECO:0000256" key="3">
    <source>
        <dbReference type="ARBA" id="ARBA00004275"/>
    </source>
</evidence>
<evidence type="ECO:0000256" key="7">
    <source>
        <dbReference type="ARBA" id="ARBA00022832"/>
    </source>
</evidence>
<comment type="catalytic activity">
    <reaction evidence="1">
        <text>a 2,3-saturated acyl-CoA + O2 = a (2E)-enoyl-CoA + H2O2</text>
        <dbReference type="Rhea" id="RHEA:38959"/>
        <dbReference type="ChEBI" id="CHEBI:15379"/>
        <dbReference type="ChEBI" id="CHEBI:16240"/>
        <dbReference type="ChEBI" id="CHEBI:58856"/>
        <dbReference type="ChEBI" id="CHEBI:65111"/>
        <dbReference type="EC" id="1.3.3.6"/>
    </reaction>
</comment>
<evidence type="ECO:0000259" key="16">
    <source>
        <dbReference type="Pfam" id="PF22924"/>
    </source>
</evidence>
<sequence length="639" mass="71741">MASLSQPASEPNTSPLAKFIWGPENLQRRCDLLKELPQHAIFKNEVNLAALSRRDHWAYRVQQAQALIGIWLKKGWSRDHFLDANRMIGEMPCSPQFRIFFKNIQAQMSPEQKAFWIPKVERFEILGCYAQTEVGHGSNLRGIETSATFDSTTDEFILESPTVSSSKIWIGALGAWATHAIVVSRLIVNGHDHGNHLFMVQVRDLKTHDVLPGITIYEQRDKTLNTLRGLDNGVMRFFGHRIPRSQMFAGSSSLSRDGTYNPPINKNHSYTSMVIIRGLLSSELGLDAMKALYIAAHYVAFRRQFGANPGGMETRVIDYASVKNRLFPAIAREVAIILNGRQITAAIEERLGTNMEDMHIMSVGGKVYASEHAARDVEIARLLCGGHGTHESAGLGRSYTLLSAARTYEGDSYVISLQLGRAITKCWQRGGEDTLPALGYLRRLRKPTAYQQRLRQDESQAWHDRAVQDDVLEQRVSILAGQFLEDTRKGKDTSFQVLELTMAHTDLHYVRGLYSALESSPEEGKMALKALANLFTISTLVNGLSTFAGSDYLSYNDIRSMKEAYQTALVEFEPHVPCILGAFAFTPWETRSSLCPVDKSPYDAIVGHAMGSELNDNRFMRPTILNIRSLWKNQQESRL</sequence>
<dbReference type="STRING" id="1447883.A0A2B7Y7N3"/>
<name>A0A2B7Y7N3_POLH7</name>
<evidence type="ECO:0000256" key="12">
    <source>
        <dbReference type="PIRSR" id="PIRSR000168-1"/>
    </source>
</evidence>
<evidence type="ECO:0000256" key="13">
    <source>
        <dbReference type="PIRSR" id="PIRSR000168-2"/>
    </source>
</evidence>
<reference evidence="17 18" key="1">
    <citation type="submission" date="2017-10" db="EMBL/GenBank/DDBJ databases">
        <title>Comparative genomics in systemic dimorphic fungi from Ajellomycetaceae.</title>
        <authorList>
            <person name="Munoz J.F."/>
            <person name="Mcewen J.G."/>
            <person name="Clay O.K."/>
            <person name="Cuomo C.A."/>
        </authorList>
    </citation>
    <scope>NUCLEOTIDE SEQUENCE [LARGE SCALE GENOMIC DNA]</scope>
    <source>
        <strain evidence="17 18">UAMH7299</strain>
    </source>
</reference>
<keyword evidence="8" id="KW-0560">Oxidoreductase</keyword>
<dbReference type="Gene3D" id="1.20.140.10">
    <property type="entry name" value="Butyryl-CoA Dehydrogenase, subunit A, domain 3"/>
    <property type="match status" value="2"/>
</dbReference>
<dbReference type="InterPro" id="IPR029320">
    <property type="entry name" value="Acyl-CoA_ox_N"/>
</dbReference>
<comment type="similarity">
    <text evidence="4 11">Belongs to the acyl-CoA oxidase family.</text>
</comment>
<dbReference type="GO" id="GO:0033540">
    <property type="term" value="P:fatty acid beta-oxidation using acyl-CoA oxidase"/>
    <property type="evidence" value="ECO:0007669"/>
    <property type="project" value="UniProtKB-UniPathway"/>
</dbReference>
<keyword evidence="6 11" id="KW-0274">FAD</keyword>
<dbReference type="PIRSF" id="PIRSF000168">
    <property type="entry name" value="Acyl-CoA_oxidase"/>
    <property type="match status" value="1"/>
</dbReference>
<dbReference type="GO" id="GO:0055088">
    <property type="term" value="P:lipid homeostasis"/>
    <property type="evidence" value="ECO:0007669"/>
    <property type="project" value="TreeGrafter"/>
</dbReference>
<evidence type="ECO:0000259" key="14">
    <source>
        <dbReference type="Pfam" id="PF01756"/>
    </source>
</evidence>
<feature type="active site" description="Proton acceptor" evidence="12">
    <location>
        <position position="409"/>
    </location>
</feature>
<comment type="cofactor">
    <cofactor evidence="2">
        <name>FAD</name>
        <dbReference type="ChEBI" id="CHEBI:57692"/>
    </cofactor>
</comment>
<dbReference type="InterPro" id="IPR036250">
    <property type="entry name" value="AcylCo_DH-like_C"/>
</dbReference>
<dbReference type="GO" id="GO:0005504">
    <property type="term" value="F:fatty acid binding"/>
    <property type="evidence" value="ECO:0007669"/>
    <property type="project" value="TreeGrafter"/>
</dbReference>
<evidence type="ECO:0000256" key="2">
    <source>
        <dbReference type="ARBA" id="ARBA00001974"/>
    </source>
</evidence>
<dbReference type="PANTHER" id="PTHR10909:SF250">
    <property type="entry name" value="PEROXISOMAL ACYL-COENZYME A OXIDASE 1"/>
    <property type="match status" value="1"/>
</dbReference>
<feature type="domain" description="Acyl-CoA oxidase C-terminal" evidence="14">
    <location>
        <begin position="489"/>
        <end position="616"/>
    </location>
</feature>
<evidence type="ECO:0000256" key="10">
    <source>
        <dbReference type="ARBA" id="ARBA00023140"/>
    </source>
</evidence>
<dbReference type="SUPFAM" id="SSF56645">
    <property type="entry name" value="Acyl-CoA dehydrogenase NM domain-like"/>
    <property type="match status" value="1"/>
</dbReference>
<evidence type="ECO:0000313" key="17">
    <source>
        <dbReference type="EMBL" id="PGH20094.1"/>
    </source>
</evidence>
<dbReference type="EMBL" id="PDNA01000042">
    <property type="protein sequence ID" value="PGH20094.1"/>
    <property type="molecule type" value="Genomic_DNA"/>
</dbReference>
<dbReference type="UniPathway" id="UPA00661"/>
<comment type="subcellular location">
    <subcellularLocation>
        <location evidence="3">Peroxisome</location>
    </subcellularLocation>
</comment>
<evidence type="ECO:0000256" key="11">
    <source>
        <dbReference type="PIRNR" id="PIRNR000168"/>
    </source>
</evidence>
<dbReference type="InterPro" id="IPR046373">
    <property type="entry name" value="Acyl-CoA_Oxase/DH_mid-dom_sf"/>
</dbReference>
<organism evidence="17 18">
    <name type="scientific">Polytolypa hystricis (strain UAMH7299)</name>
    <dbReference type="NCBI Taxonomy" id="1447883"/>
    <lineage>
        <taxon>Eukaryota</taxon>
        <taxon>Fungi</taxon>
        <taxon>Dikarya</taxon>
        <taxon>Ascomycota</taxon>
        <taxon>Pezizomycotina</taxon>
        <taxon>Eurotiomycetes</taxon>
        <taxon>Eurotiomycetidae</taxon>
        <taxon>Onygenales</taxon>
        <taxon>Onygenales incertae sedis</taxon>
        <taxon>Polytolypa</taxon>
    </lineage>
</organism>
<dbReference type="Pfam" id="PF14749">
    <property type="entry name" value="Acyl-CoA_ox_N"/>
    <property type="match status" value="1"/>
</dbReference>
<dbReference type="GO" id="GO:0005777">
    <property type="term" value="C:peroxisome"/>
    <property type="evidence" value="ECO:0007669"/>
    <property type="project" value="UniProtKB-SubCell"/>
</dbReference>
<dbReference type="SUPFAM" id="SSF47203">
    <property type="entry name" value="Acyl-CoA dehydrogenase C-terminal domain-like"/>
    <property type="match status" value="2"/>
</dbReference>
<dbReference type="Gene3D" id="1.10.540.10">
    <property type="entry name" value="Acyl-CoA dehydrogenase/oxidase, N-terminal domain"/>
    <property type="match status" value="1"/>
</dbReference>
<evidence type="ECO:0000259" key="15">
    <source>
        <dbReference type="Pfam" id="PF14749"/>
    </source>
</evidence>
<dbReference type="Gene3D" id="2.40.110.10">
    <property type="entry name" value="Butyryl-CoA Dehydrogenase, subunit A, domain 2"/>
    <property type="match status" value="1"/>
</dbReference>
<keyword evidence="9" id="KW-0443">Lipid metabolism</keyword>
<evidence type="ECO:0000256" key="1">
    <source>
        <dbReference type="ARBA" id="ARBA00001201"/>
    </source>
</evidence>
<dbReference type="InterPro" id="IPR009100">
    <property type="entry name" value="AcylCoA_DH/oxidase_NM_dom_sf"/>
</dbReference>
<feature type="binding site" evidence="13">
    <location>
        <position position="132"/>
    </location>
    <ligand>
        <name>FAD</name>
        <dbReference type="ChEBI" id="CHEBI:57692"/>
    </ligand>
</feature>
<evidence type="ECO:0000313" key="18">
    <source>
        <dbReference type="Proteomes" id="UP000224634"/>
    </source>
</evidence>
<comment type="caution">
    <text evidence="17">The sequence shown here is derived from an EMBL/GenBank/DDBJ whole genome shotgun (WGS) entry which is preliminary data.</text>
</comment>
<keyword evidence="7" id="KW-0276">Fatty acid metabolism</keyword>
<dbReference type="Proteomes" id="UP000224634">
    <property type="component" value="Unassembled WGS sequence"/>
</dbReference>
<feature type="domain" description="Acyl-CoA oxidase C-alpha1" evidence="16">
    <location>
        <begin position="270"/>
        <end position="423"/>
    </location>
</feature>
<evidence type="ECO:0000256" key="6">
    <source>
        <dbReference type="ARBA" id="ARBA00022827"/>
    </source>
</evidence>
<dbReference type="FunFam" id="2.40.110.10:FF:000050">
    <property type="entry name" value="Acyl-coenzyme A oxidase"/>
    <property type="match status" value="1"/>
</dbReference>
<dbReference type="OrthoDB" id="538336at2759"/>
<dbReference type="InterPro" id="IPR012258">
    <property type="entry name" value="Acyl-CoA_oxidase"/>
</dbReference>
<evidence type="ECO:0000256" key="8">
    <source>
        <dbReference type="ARBA" id="ARBA00023002"/>
    </source>
</evidence>
<evidence type="ECO:0000256" key="4">
    <source>
        <dbReference type="ARBA" id="ARBA00006288"/>
    </source>
</evidence>
<dbReference type="PANTHER" id="PTHR10909">
    <property type="entry name" value="ELECTRON TRANSPORT OXIDOREDUCTASE"/>
    <property type="match status" value="1"/>
</dbReference>
<feature type="binding site" evidence="13">
    <location>
        <position position="171"/>
    </location>
    <ligand>
        <name>FAD</name>
        <dbReference type="ChEBI" id="CHEBI:57692"/>
    </ligand>
</feature>